<keyword evidence="3" id="KW-1185">Reference proteome</keyword>
<name>A0A2R9SLT9_9BACL</name>
<reference evidence="2 3" key="1">
    <citation type="journal article" date="2010" name="BMC Genomics">
        <title>Genome sequence of the pattern forming Paenibacillus vortex bacterium reveals potential for thriving in complex environments.</title>
        <authorList>
            <person name="Sirota-Madi A."/>
            <person name="Olender T."/>
            <person name="Helman Y."/>
            <person name="Ingham C."/>
            <person name="Brainis I."/>
            <person name="Roth D."/>
            <person name="Hagi E."/>
            <person name="Brodsky L."/>
            <person name="Leshkowitz D."/>
            <person name="Galatenko V."/>
            <person name="Nikolaev V."/>
            <person name="Mugasimangalam R.C."/>
            <person name="Bransburg-Zabary S."/>
            <person name="Gutnick D.L."/>
            <person name="Lancet D."/>
            <person name="Ben-Jacob E."/>
        </authorList>
    </citation>
    <scope>NUCLEOTIDE SEQUENCE [LARGE SCALE GENOMIC DNA]</scope>
    <source>
        <strain evidence="2 3">V453</strain>
    </source>
</reference>
<protein>
    <submittedName>
        <fullName evidence="2">YflT</fullName>
    </submittedName>
</protein>
<dbReference type="AlphaFoldDB" id="A0A2R9SLT9"/>
<evidence type="ECO:0000313" key="2">
    <source>
        <dbReference type="EMBL" id="EFU38334.1"/>
    </source>
</evidence>
<proteinExistence type="predicted"/>
<dbReference type="EMBL" id="ADHJ01000053">
    <property type="protein sequence ID" value="EFU38334.1"/>
    <property type="molecule type" value="Genomic_DNA"/>
</dbReference>
<accession>A0A2R9SLT9</accession>
<organism evidence="2 3">
    <name type="scientific">Paenibacillus vortex V453</name>
    <dbReference type="NCBI Taxonomy" id="715225"/>
    <lineage>
        <taxon>Bacteria</taxon>
        <taxon>Bacillati</taxon>
        <taxon>Bacillota</taxon>
        <taxon>Bacilli</taxon>
        <taxon>Bacillales</taxon>
        <taxon>Paenibacillaceae</taxon>
        <taxon>Paenibacillus</taxon>
    </lineage>
</organism>
<evidence type="ECO:0000313" key="3">
    <source>
        <dbReference type="Proteomes" id="UP000003094"/>
    </source>
</evidence>
<dbReference type="InterPro" id="IPR025889">
    <property type="entry name" value="GSP17M-like_dom"/>
</dbReference>
<dbReference type="Pfam" id="PF11181">
    <property type="entry name" value="YflT"/>
    <property type="match status" value="1"/>
</dbReference>
<comment type="caution">
    <text evidence="2">The sequence shown here is derived from an EMBL/GenBank/DDBJ whole genome shotgun (WGS) entry which is preliminary data.</text>
</comment>
<evidence type="ECO:0000259" key="1">
    <source>
        <dbReference type="Pfam" id="PF11181"/>
    </source>
</evidence>
<dbReference type="KEGG" id="pvo:PVOR_30028"/>
<sequence>MEFTNTQSYAKVVENGTQAVQEVQNLRQSGYDNDRIYVLAHDSDKTSRIVDASDANNVGIKEEGVFDAFANLFRSRGDELSRQNCISRIYRGRGRLL</sequence>
<gene>
    <name evidence="2" type="ORF">PVOR_30028</name>
</gene>
<dbReference type="Proteomes" id="UP000003094">
    <property type="component" value="Unassembled WGS sequence"/>
</dbReference>
<feature type="domain" description="General stress protein 17M-like" evidence="1">
    <location>
        <begin position="10"/>
        <end position="82"/>
    </location>
</feature>